<dbReference type="NCBIfam" id="NF008746">
    <property type="entry name" value="PRK11779.1"/>
    <property type="match status" value="1"/>
</dbReference>
<dbReference type="EC" id="3.1.11.1" evidence="2 13"/>
<dbReference type="Pfam" id="PF08411">
    <property type="entry name" value="ExoI_SH3"/>
    <property type="match status" value="1"/>
</dbReference>
<dbReference type="InterPro" id="IPR013520">
    <property type="entry name" value="Ribonucl_H"/>
</dbReference>
<evidence type="ECO:0000259" key="17">
    <source>
        <dbReference type="PROSITE" id="PS51785"/>
    </source>
</evidence>
<evidence type="ECO:0000256" key="11">
    <source>
        <dbReference type="ARBA" id="ARBA00023204"/>
    </source>
</evidence>
<evidence type="ECO:0000256" key="1">
    <source>
        <dbReference type="ARBA" id="ARBA00000563"/>
    </source>
</evidence>
<feature type="binding site" evidence="15">
    <location>
        <position position="184"/>
    </location>
    <ligand>
        <name>Mg(2+)</name>
        <dbReference type="ChEBI" id="CHEBI:18420"/>
        <label>2</label>
    </ligand>
</feature>
<dbReference type="GO" id="GO:0003677">
    <property type="term" value="F:DNA binding"/>
    <property type="evidence" value="ECO:0007669"/>
    <property type="project" value="UniProtKB-KW"/>
</dbReference>
<dbReference type="InterPro" id="IPR023607">
    <property type="entry name" value="Exodeoxyribonuclease_I"/>
</dbReference>
<dbReference type="PROSITE" id="PS51785">
    <property type="entry name" value="EXOI_C"/>
    <property type="match status" value="1"/>
</dbReference>
<dbReference type="GO" id="GO:0046872">
    <property type="term" value="F:metal ion binding"/>
    <property type="evidence" value="ECO:0007669"/>
    <property type="project" value="UniProtKB-KW"/>
</dbReference>
<dbReference type="Gene3D" id="3.30.1520.20">
    <property type="entry name" value="Exonuclease ExoI, domain 2"/>
    <property type="match status" value="1"/>
</dbReference>
<feature type="binding site" evidence="15">
    <location>
        <position position="15"/>
    </location>
    <ligand>
        <name>Mg(2+)</name>
        <dbReference type="ChEBI" id="CHEBI:18420"/>
        <label>2</label>
    </ligand>
</feature>
<feature type="binding site" evidence="15">
    <location>
        <position position="13"/>
    </location>
    <ligand>
        <name>Mg(2+)</name>
        <dbReference type="ChEBI" id="CHEBI:18420"/>
        <label>1</label>
    </ligand>
</feature>
<dbReference type="Gene3D" id="3.30.420.10">
    <property type="entry name" value="Ribonuclease H-like superfamily/Ribonuclease H"/>
    <property type="match status" value="1"/>
</dbReference>
<feature type="domain" description="ExoI C-terminal" evidence="17">
    <location>
        <begin position="357"/>
        <end position="473"/>
    </location>
</feature>
<dbReference type="PROSITE" id="PS51784">
    <property type="entry name" value="EXOI_SH3"/>
    <property type="match status" value="1"/>
</dbReference>
<evidence type="ECO:0000256" key="2">
    <source>
        <dbReference type="ARBA" id="ARBA00012108"/>
    </source>
</evidence>
<keyword evidence="11 13" id="KW-0234">DNA repair</keyword>
<dbReference type="SMART" id="SM00479">
    <property type="entry name" value="EXOIII"/>
    <property type="match status" value="1"/>
</dbReference>
<evidence type="ECO:0000256" key="12">
    <source>
        <dbReference type="ARBA" id="ARBA00046792"/>
    </source>
</evidence>
<dbReference type="InterPro" id="IPR038649">
    <property type="entry name" value="EXOI_SH3_sf"/>
</dbReference>
<evidence type="ECO:0000256" key="15">
    <source>
        <dbReference type="PIRSR" id="PIRSR000977-2"/>
    </source>
</evidence>
<keyword evidence="4 13" id="KW-0540">Nuclease</keyword>
<keyword evidence="6 13" id="KW-0227">DNA damage</keyword>
<keyword evidence="9 15" id="KW-0460">Magnesium</keyword>
<dbReference type="SUPFAM" id="SSF53098">
    <property type="entry name" value="Ribonuclease H-like"/>
    <property type="match status" value="1"/>
</dbReference>
<evidence type="ECO:0000256" key="13">
    <source>
        <dbReference type="PIRNR" id="PIRNR000977"/>
    </source>
</evidence>
<dbReference type="Pfam" id="PF00929">
    <property type="entry name" value="RNase_T"/>
    <property type="match status" value="1"/>
</dbReference>
<dbReference type="AlphaFoldDB" id="A0A9X4J4Q2"/>
<dbReference type="RefSeq" id="WP_176245724.1">
    <property type="nucleotide sequence ID" value="NZ_JAAKZK010000010.1"/>
</dbReference>
<dbReference type="FunFam" id="3.30.420.10:FF:000033">
    <property type="entry name" value="Exodeoxyribonuclease I"/>
    <property type="match status" value="1"/>
</dbReference>
<dbReference type="InterPro" id="IPR013620">
    <property type="entry name" value="Exonuc_1_SH3"/>
</dbReference>
<dbReference type="Gene3D" id="1.20.1280.70">
    <property type="entry name" value="Exonuclease ExoI, domain 3"/>
    <property type="match status" value="1"/>
</dbReference>
<keyword evidence="10" id="KW-0238">DNA-binding</keyword>
<evidence type="ECO:0000256" key="4">
    <source>
        <dbReference type="ARBA" id="ARBA00022722"/>
    </source>
</evidence>
<comment type="cofactor">
    <cofactor evidence="15">
        <name>Mg(2+)</name>
        <dbReference type="ChEBI" id="CHEBI:18420"/>
    </cofactor>
    <text evidence="15">Binds 2 Mg(2+) ions per monomer.</text>
</comment>
<dbReference type="PIRSF" id="PIRSF000977">
    <property type="entry name" value="Exodeoxyribonuclease_I"/>
    <property type="match status" value="1"/>
</dbReference>
<dbReference type="FunFam" id="3.30.1520.20:FF:000001">
    <property type="entry name" value="Exodeoxyribonuclease I"/>
    <property type="match status" value="1"/>
</dbReference>
<evidence type="ECO:0000256" key="10">
    <source>
        <dbReference type="ARBA" id="ARBA00023125"/>
    </source>
</evidence>
<evidence type="ECO:0000256" key="8">
    <source>
        <dbReference type="ARBA" id="ARBA00022839"/>
    </source>
</evidence>
<keyword evidence="7 13" id="KW-0378">Hydrolase</keyword>
<dbReference type="InterPro" id="IPR036397">
    <property type="entry name" value="RNaseH_sf"/>
</dbReference>
<evidence type="ECO:0000256" key="9">
    <source>
        <dbReference type="ARBA" id="ARBA00022842"/>
    </source>
</evidence>
<dbReference type="InterPro" id="IPR012337">
    <property type="entry name" value="RNaseH-like_sf"/>
</dbReference>
<evidence type="ECO:0000256" key="7">
    <source>
        <dbReference type="ARBA" id="ARBA00022801"/>
    </source>
</evidence>
<proteinExistence type="predicted"/>
<evidence type="ECO:0000256" key="6">
    <source>
        <dbReference type="ARBA" id="ARBA00022763"/>
    </source>
</evidence>
<feature type="binding site" evidence="14">
    <location>
        <position position="15"/>
    </location>
    <ligand>
        <name>substrate</name>
    </ligand>
</feature>
<keyword evidence="8 13" id="KW-0269">Exonuclease</keyword>
<evidence type="ECO:0000259" key="16">
    <source>
        <dbReference type="PROSITE" id="PS51784"/>
    </source>
</evidence>
<dbReference type="CDD" id="cd06138">
    <property type="entry name" value="ExoI_N"/>
    <property type="match status" value="1"/>
</dbReference>
<dbReference type="FunFam" id="1.20.1280.70:FF:000001">
    <property type="entry name" value="Exodeoxyribonuclease I"/>
    <property type="match status" value="1"/>
</dbReference>
<dbReference type="GO" id="GO:0000175">
    <property type="term" value="F:3'-5'-RNA exonuclease activity"/>
    <property type="evidence" value="ECO:0007669"/>
    <property type="project" value="InterPro"/>
</dbReference>
<evidence type="ECO:0000313" key="18">
    <source>
        <dbReference type="EMBL" id="MDE1358460.1"/>
    </source>
</evidence>
<feature type="binding site" evidence="14">
    <location>
        <position position="163"/>
    </location>
    <ligand>
        <name>substrate</name>
    </ligand>
</feature>
<keyword evidence="5 15" id="KW-0479">Metal-binding</keyword>
<sequence>MRQEHTPTFFFFDYETWGVSPAKDRPSQFAGVRTDMDFNIIGEPLVIYCQLPADYLPSPEAALITGITPQKAMSHGISEPEFIAKIHAELSTPNTTSLGYNSIRFDDEVTRYTCYRNFIDPYAWSWQKGNSRWDLLDVMRACHALRPEGINWPENEDGFTSFKLEHLSVANGIEHANAHDAMADVIATIELAKKVKAAQPKLFDYFFNMRHKRKLNDLVDIVNMTPLMHVSGMLGRECQYTSWIVPIAWHPTNQNAVIVVDLAKNPQPLIDLNVKELQQRLYTKRDDLAPDELPVPIKLVHLNKCPILAPAKTLTAENAEKIGIDRTVCLQNLAVIKQHPEIREKLVGLYSIEREYPANDDVDSQLYDGFFSPSDKAAMDIIRETDPVNLSALEISFSDKRIEPLLFRYRARNYPLTLSDEEQQRWAAHCREYFENRIEEYSLNLENLVHTYESDEKKIAILKSVYHYVETITR</sequence>
<gene>
    <name evidence="18" type="primary">sbcB</name>
    <name evidence="18" type="ORF">L9W73_14250</name>
</gene>
<organism evidence="18 19">
    <name type="scientific">Vibrio aestuarianus</name>
    <dbReference type="NCBI Taxonomy" id="28171"/>
    <lineage>
        <taxon>Bacteria</taxon>
        <taxon>Pseudomonadati</taxon>
        <taxon>Pseudomonadota</taxon>
        <taxon>Gammaproteobacteria</taxon>
        <taxon>Vibrionales</taxon>
        <taxon>Vibrionaceae</taxon>
        <taxon>Vibrio</taxon>
    </lineage>
</organism>
<dbReference type="GO" id="GO:0008310">
    <property type="term" value="F:single-stranded DNA 3'-5' DNA exonuclease activity"/>
    <property type="evidence" value="ECO:0007669"/>
    <property type="project" value="UniProtKB-EC"/>
</dbReference>
<dbReference type="InterPro" id="IPR058561">
    <property type="entry name" value="Exonuc_1_C"/>
</dbReference>
<dbReference type="Proteomes" id="UP001140973">
    <property type="component" value="Unassembled WGS sequence"/>
</dbReference>
<dbReference type="Gene3D" id="1.10.287.1240">
    <property type="match status" value="1"/>
</dbReference>
<comment type="caution">
    <text evidence="18">The sequence shown here is derived from an EMBL/GenBank/DDBJ whole genome shotgun (WGS) entry which is preliminary data.</text>
</comment>
<reference evidence="18" key="1">
    <citation type="submission" date="2022-02" db="EMBL/GenBank/DDBJ databases">
        <title>Emergence and expansion in Europe of a Vibrio aestuarianus clonal complex pathogenic for oysters.</title>
        <authorList>
            <person name="Mesnil A."/>
            <person name="Travers M.-A."/>
        </authorList>
    </citation>
    <scope>NUCLEOTIDE SEQUENCE</scope>
    <source>
        <strain evidence="18">151-ITT-15-cp-1</strain>
    </source>
</reference>
<comment type="subunit">
    <text evidence="12">Monomer. Interacts with ssb (via C-terminus); this interaction stimulates the exonuclease activity by recruiting the enzyme to its substrate.</text>
</comment>
<dbReference type="InterPro" id="IPR034747">
    <property type="entry name" value="EXOI_SH3"/>
</dbReference>
<dbReference type="EMBL" id="JAKNAP010000063">
    <property type="protein sequence ID" value="MDE1358460.1"/>
    <property type="molecule type" value="Genomic_DNA"/>
</dbReference>
<dbReference type="InterPro" id="IPR022894">
    <property type="entry name" value="Oligoribonuclease"/>
</dbReference>
<evidence type="ECO:0000256" key="3">
    <source>
        <dbReference type="ARBA" id="ARBA00019900"/>
    </source>
</evidence>
<comment type="catalytic activity">
    <reaction evidence="1 13">
        <text>Exonucleolytic cleavage in the 3'- to 5'-direction to yield nucleoside 5'-phosphates.</text>
        <dbReference type="EC" id="3.1.11.1"/>
    </reaction>
</comment>
<evidence type="ECO:0000256" key="5">
    <source>
        <dbReference type="ARBA" id="ARBA00022723"/>
    </source>
</evidence>
<evidence type="ECO:0000256" key="14">
    <source>
        <dbReference type="PIRSR" id="PIRSR000977-1"/>
    </source>
</evidence>
<name>A0A9X4J4Q2_9VIBR</name>
<evidence type="ECO:0000313" key="19">
    <source>
        <dbReference type="Proteomes" id="UP001140973"/>
    </source>
</evidence>
<protein>
    <recommendedName>
        <fullName evidence="3 13">Exodeoxyribonuclease I</fullName>
        <ecNumber evidence="2 13">3.1.11.1</ecNumber>
    </recommendedName>
</protein>
<accession>A0A9X4J4Q2</accession>
<dbReference type="Pfam" id="PF26016">
    <property type="entry name" value="ExoI_C"/>
    <property type="match status" value="1"/>
</dbReference>
<feature type="domain" description="ExoI SH3-like" evidence="16">
    <location>
        <begin position="200"/>
        <end position="354"/>
    </location>
</feature>
<dbReference type="PANTHER" id="PTHR11046">
    <property type="entry name" value="OLIGORIBONUCLEASE, MITOCHONDRIAL"/>
    <property type="match status" value="1"/>
</dbReference>
<dbReference type="GO" id="GO:0006281">
    <property type="term" value="P:DNA repair"/>
    <property type="evidence" value="ECO:0007669"/>
    <property type="project" value="UniProtKB-KW"/>
</dbReference>
<dbReference type="PANTHER" id="PTHR11046:SF11">
    <property type="entry name" value="EXODEOXYRIBONUCLEASE I"/>
    <property type="match status" value="1"/>
</dbReference>